<dbReference type="Pfam" id="PF13707">
    <property type="entry name" value="RloB"/>
    <property type="match status" value="1"/>
</dbReference>
<name>A0ABV7QH50_9PSEU</name>
<sequence length="189" mass="21674">MTNRLNSRQRKTPHRQQRSLILLVCGGEETEPSYFNGMRRWFRNPAVKVVVKGKKGDPETLVRYAARVRSENDYDEVWCVVDVDHFPLPGAVASAKKLGVKLAVSNPCFEYWLLLHFEDCQTPMTRYQEVERKLKKHVPTYRKDGVRFDDYAVGVESAVARAKSGCPADSHPHERTPSTSVWPIVEAMR</sequence>
<dbReference type="Proteomes" id="UP001595764">
    <property type="component" value="Unassembled WGS sequence"/>
</dbReference>
<evidence type="ECO:0000313" key="2">
    <source>
        <dbReference type="Proteomes" id="UP001595764"/>
    </source>
</evidence>
<protein>
    <submittedName>
        <fullName evidence="1">RloB family protein</fullName>
    </submittedName>
</protein>
<dbReference type="EMBL" id="JBHRWI010000020">
    <property type="protein sequence ID" value="MFC3511663.1"/>
    <property type="molecule type" value="Genomic_DNA"/>
</dbReference>
<organism evidence="1 2">
    <name type="scientific">Amycolatopsis halotolerans</name>
    <dbReference type="NCBI Taxonomy" id="330083"/>
    <lineage>
        <taxon>Bacteria</taxon>
        <taxon>Bacillati</taxon>
        <taxon>Actinomycetota</taxon>
        <taxon>Actinomycetes</taxon>
        <taxon>Pseudonocardiales</taxon>
        <taxon>Pseudonocardiaceae</taxon>
        <taxon>Amycolatopsis</taxon>
    </lineage>
</organism>
<keyword evidence="2" id="KW-1185">Reference proteome</keyword>
<dbReference type="InterPro" id="IPR025591">
    <property type="entry name" value="RloB"/>
</dbReference>
<accession>A0ABV7QH50</accession>
<reference evidence="2" key="1">
    <citation type="journal article" date="2019" name="Int. J. Syst. Evol. Microbiol.">
        <title>The Global Catalogue of Microorganisms (GCM) 10K type strain sequencing project: providing services to taxonomists for standard genome sequencing and annotation.</title>
        <authorList>
            <consortium name="The Broad Institute Genomics Platform"/>
            <consortium name="The Broad Institute Genome Sequencing Center for Infectious Disease"/>
            <person name="Wu L."/>
            <person name="Ma J."/>
        </authorList>
    </citation>
    <scope>NUCLEOTIDE SEQUENCE [LARGE SCALE GENOMIC DNA]</scope>
    <source>
        <strain evidence="2">CGMCC 4.7682</strain>
    </source>
</reference>
<proteinExistence type="predicted"/>
<gene>
    <name evidence="1" type="ORF">ACFORO_15920</name>
</gene>
<comment type="caution">
    <text evidence="1">The sequence shown here is derived from an EMBL/GenBank/DDBJ whole genome shotgun (WGS) entry which is preliminary data.</text>
</comment>
<dbReference type="RefSeq" id="WP_377867963.1">
    <property type="nucleotide sequence ID" value="NZ_JBHMAY010000003.1"/>
</dbReference>
<evidence type="ECO:0000313" key="1">
    <source>
        <dbReference type="EMBL" id="MFC3511663.1"/>
    </source>
</evidence>